<dbReference type="EMBL" id="PXOG01000055">
    <property type="protein sequence ID" value="RGP79088.1"/>
    <property type="molecule type" value="Genomic_DNA"/>
</dbReference>
<evidence type="ECO:0000313" key="1">
    <source>
        <dbReference type="EMBL" id="RGP79088.1"/>
    </source>
</evidence>
<proteinExistence type="predicted"/>
<accession>A0A395T305</accession>
<dbReference type="STRING" id="694270.A0A395T305"/>
<dbReference type="Proteomes" id="UP000266234">
    <property type="component" value="Unassembled WGS sequence"/>
</dbReference>
<keyword evidence="2" id="KW-1185">Reference proteome</keyword>
<dbReference type="AlphaFoldDB" id="A0A395T305"/>
<evidence type="ECO:0008006" key="3">
    <source>
        <dbReference type="Google" id="ProtNLM"/>
    </source>
</evidence>
<reference evidence="1 2" key="1">
    <citation type="journal article" date="2018" name="PLoS Pathog.">
        <title>Evolution of structural diversity of trichothecenes, a family of toxins produced by plant pathogenic and entomopathogenic fungi.</title>
        <authorList>
            <person name="Proctor R.H."/>
            <person name="McCormick S.P."/>
            <person name="Kim H.S."/>
            <person name="Cardoza R.E."/>
            <person name="Stanley A.M."/>
            <person name="Lindo L."/>
            <person name="Kelly A."/>
            <person name="Brown D.W."/>
            <person name="Lee T."/>
            <person name="Vaughan M.M."/>
            <person name="Alexander N.J."/>
            <person name="Busman M."/>
            <person name="Gutierrez S."/>
        </authorList>
    </citation>
    <scope>NUCLEOTIDE SEQUENCE [LARGE SCALE GENOMIC DNA]</scope>
    <source>
        <strain evidence="1 2">NRRL 20695</strain>
    </source>
</reference>
<protein>
    <recommendedName>
        <fullName evidence="3">BTB domain-containing protein</fullName>
    </recommendedName>
</protein>
<organism evidence="1 2">
    <name type="scientific">Fusarium longipes</name>
    <dbReference type="NCBI Taxonomy" id="694270"/>
    <lineage>
        <taxon>Eukaryota</taxon>
        <taxon>Fungi</taxon>
        <taxon>Dikarya</taxon>
        <taxon>Ascomycota</taxon>
        <taxon>Pezizomycotina</taxon>
        <taxon>Sordariomycetes</taxon>
        <taxon>Hypocreomycetidae</taxon>
        <taxon>Hypocreales</taxon>
        <taxon>Nectriaceae</taxon>
        <taxon>Fusarium</taxon>
    </lineage>
</organism>
<comment type="caution">
    <text evidence="1">The sequence shown here is derived from an EMBL/GenBank/DDBJ whole genome shotgun (WGS) entry which is preliminary data.</text>
</comment>
<name>A0A395T305_9HYPO</name>
<sequence>MNLQLLEKMRSSCPSRESFMDFINHTDSSTAVMKLDAHKPEPPLSTAAETKVEKQPLGDITNIQMSRDNSEKCEAVKEESAIPHAQAASHECMKTPTKEQADGCLSPITDDEGSPMINQPASSPYRYDCIGAHFGVDSTSEATDDDTASITSGRVELNPEAAIFTLEKTPEHQSIGSLEFEVSSQDLSCFDHEQSSAISEEIPNYHEAIEPNSVYYPNREAANNETSNICDKHTNCVTKEYLPSQHEVTEPQSVNTCESEDKIHELPSTNEDAREHAEHKFAEVSYHEVVDYQHQPPCYEYLDTIPEESEPEHDGVTGNKFIRVKITTANAQSHFGSSTASSSDSAIINPQISDSSEIDTTIIGPETPKTVISTHIRDGGKKRTIRFDRNGDLLLKVGQDYFRNMLVDSRALGRASNKLHAVISQNIKDDTDGPWTIEFPEDDPKSFSILLNLVHARFEKLPAHVTLDQLFGVCTLANKYNMASVLRPVAERWYISARTLEKASIFEMAFVAWELGFATDFGEIIGHITLNCSLDDDSQLVFGPNKQRLVDNKIMQKLPVLTCIEEHRQLALETFYEECQGLSELILSCSVDGRLCGNQHGRSDICLMLGKMFSKAEEEGVMDLFTPGSLFQHCGSLYMSLAALERKISRVAEYMDICGACVGVYEMVTEVRGQFERAGDPLYLNHIHAMAIQAKKVQMSTWMSDDEQEDN</sequence>
<gene>
    <name evidence="1" type="ORF">FLONG3_2770</name>
</gene>
<dbReference type="OrthoDB" id="5275938at2759"/>
<evidence type="ECO:0000313" key="2">
    <source>
        <dbReference type="Proteomes" id="UP000266234"/>
    </source>
</evidence>